<name>A0A9Q1AXK6_9SAUR</name>
<protein>
    <submittedName>
        <fullName evidence="1">Uncharacterized protein</fullName>
    </submittedName>
</protein>
<proteinExistence type="predicted"/>
<sequence>MDFSFVVFKEKGIRKIFDSSESEPDFVQQTSNPVSSLLPGPTLGFCDCVFSSQAALLVYGHNPLRV</sequence>
<evidence type="ECO:0000313" key="1">
    <source>
        <dbReference type="EMBL" id="KAJ7317385.1"/>
    </source>
</evidence>
<dbReference type="AlphaFoldDB" id="A0A9Q1AXK6"/>
<reference evidence="1" key="1">
    <citation type="journal article" date="2023" name="DNA Res.">
        <title>Chromosome-level genome assembly of Phrynocephalus forsythii using third-generation DNA sequencing and Hi-C analysis.</title>
        <authorList>
            <person name="Qi Y."/>
            <person name="Zhao W."/>
            <person name="Zhao Y."/>
            <person name="Niu C."/>
            <person name="Cao S."/>
            <person name="Zhang Y."/>
        </authorList>
    </citation>
    <scope>NUCLEOTIDE SEQUENCE</scope>
    <source>
        <tissue evidence="1">Muscle</tissue>
    </source>
</reference>
<keyword evidence="2" id="KW-1185">Reference proteome</keyword>
<accession>A0A9Q1AXK6</accession>
<dbReference type="EMBL" id="JAPFRF010000011">
    <property type="protein sequence ID" value="KAJ7317385.1"/>
    <property type="molecule type" value="Genomic_DNA"/>
</dbReference>
<comment type="caution">
    <text evidence="1">The sequence shown here is derived from an EMBL/GenBank/DDBJ whole genome shotgun (WGS) entry which is preliminary data.</text>
</comment>
<evidence type="ECO:0000313" key="2">
    <source>
        <dbReference type="Proteomes" id="UP001142489"/>
    </source>
</evidence>
<organism evidence="1 2">
    <name type="scientific">Phrynocephalus forsythii</name>
    <dbReference type="NCBI Taxonomy" id="171643"/>
    <lineage>
        <taxon>Eukaryota</taxon>
        <taxon>Metazoa</taxon>
        <taxon>Chordata</taxon>
        <taxon>Craniata</taxon>
        <taxon>Vertebrata</taxon>
        <taxon>Euteleostomi</taxon>
        <taxon>Lepidosauria</taxon>
        <taxon>Squamata</taxon>
        <taxon>Bifurcata</taxon>
        <taxon>Unidentata</taxon>
        <taxon>Episquamata</taxon>
        <taxon>Toxicofera</taxon>
        <taxon>Iguania</taxon>
        <taxon>Acrodonta</taxon>
        <taxon>Agamidae</taxon>
        <taxon>Agaminae</taxon>
        <taxon>Phrynocephalus</taxon>
    </lineage>
</organism>
<dbReference type="Proteomes" id="UP001142489">
    <property type="component" value="Unassembled WGS sequence"/>
</dbReference>
<gene>
    <name evidence="1" type="ORF">JRQ81_003547</name>
</gene>